<protein>
    <submittedName>
        <fullName evidence="1">DUF2732 family protein</fullName>
    </submittedName>
</protein>
<gene>
    <name evidence="1" type="ORF">LF923_0013630</name>
</gene>
<dbReference type="InterPro" id="IPR020126">
    <property type="entry name" value="DUF2732"/>
</dbReference>
<dbReference type="RefSeq" id="WP_226099562.1">
    <property type="nucleotide sequence ID" value="NZ_CP162411.1"/>
</dbReference>
<proteinExistence type="predicted"/>
<sequence length="82" mass="9328">MLTIGEAYHQRLLEETQQHTLTQAINQARLEEKAHAATLFSSRLDRLAAHAQKEHLSSVEIIELLRQEAERIQNQAGEQIDG</sequence>
<name>A0AB39IBY6_9GAMM</name>
<reference evidence="1" key="1">
    <citation type="submission" date="2024-07" db="EMBL/GenBank/DDBJ databases">
        <authorList>
            <person name="Pedron J."/>
        </authorList>
    </citation>
    <scope>NUCLEOTIDE SEQUENCE</scope>
    <source>
        <strain evidence="1">A642-S2-A17</strain>
    </source>
</reference>
<organism evidence="1">
    <name type="scientific">Dickeya oryzae</name>
    <dbReference type="NCBI Taxonomy" id="1240404"/>
    <lineage>
        <taxon>Bacteria</taxon>
        <taxon>Pseudomonadati</taxon>
        <taxon>Pseudomonadota</taxon>
        <taxon>Gammaproteobacteria</taxon>
        <taxon>Enterobacterales</taxon>
        <taxon>Pectobacteriaceae</taxon>
        <taxon>Dickeya</taxon>
    </lineage>
</organism>
<dbReference type="Pfam" id="PF10809">
    <property type="entry name" value="DUF2732"/>
    <property type="match status" value="1"/>
</dbReference>
<accession>A0AB39IBY6</accession>
<dbReference type="EMBL" id="CP162411">
    <property type="protein sequence ID" value="XDL13248.1"/>
    <property type="molecule type" value="Genomic_DNA"/>
</dbReference>
<dbReference type="AlphaFoldDB" id="A0AB39IBY6"/>
<evidence type="ECO:0000313" key="1">
    <source>
        <dbReference type="EMBL" id="XDL13248.1"/>
    </source>
</evidence>